<feature type="region of interest" description="Disordered" evidence="1">
    <location>
        <begin position="274"/>
        <end position="359"/>
    </location>
</feature>
<feature type="region of interest" description="Disordered" evidence="1">
    <location>
        <begin position="140"/>
        <end position="181"/>
    </location>
</feature>
<dbReference type="RefSeq" id="XP_024722327.1">
    <property type="nucleotide sequence ID" value="XM_024867445.1"/>
</dbReference>
<gene>
    <name evidence="2" type="ORF">M430DRAFT_40949</name>
</gene>
<organism evidence="2 3">
    <name type="scientific">Amorphotheca resinae ATCC 22711</name>
    <dbReference type="NCBI Taxonomy" id="857342"/>
    <lineage>
        <taxon>Eukaryota</taxon>
        <taxon>Fungi</taxon>
        <taxon>Dikarya</taxon>
        <taxon>Ascomycota</taxon>
        <taxon>Pezizomycotina</taxon>
        <taxon>Leotiomycetes</taxon>
        <taxon>Helotiales</taxon>
        <taxon>Amorphothecaceae</taxon>
        <taxon>Amorphotheca</taxon>
    </lineage>
</organism>
<feature type="compositionally biased region" description="Polar residues" evidence="1">
    <location>
        <begin position="306"/>
        <end position="322"/>
    </location>
</feature>
<reference evidence="2 3" key="1">
    <citation type="journal article" date="2018" name="New Phytol.">
        <title>Comparative genomics and transcriptomics depict ericoid mycorrhizal fungi as versatile saprotrophs and plant mutualists.</title>
        <authorList>
            <person name="Martino E."/>
            <person name="Morin E."/>
            <person name="Grelet G.A."/>
            <person name="Kuo A."/>
            <person name="Kohler A."/>
            <person name="Daghino S."/>
            <person name="Barry K.W."/>
            <person name="Cichocki N."/>
            <person name="Clum A."/>
            <person name="Dockter R.B."/>
            <person name="Hainaut M."/>
            <person name="Kuo R.C."/>
            <person name="LaButti K."/>
            <person name="Lindahl B.D."/>
            <person name="Lindquist E.A."/>
            <person name="Lipzen A."/>
            <person name="Khouja H.R."/>
            <person name="Magnuson J."/>
            <person name="Murat C."/>
            <person name="Ohm R.A."/>
            <person name="Singer S.W."/>
            <person name="Spatafora J.W."/>
            <person name="Wang M."/>
            <person name="Veneault-Fourrey C."/>
            <person name="Henrissat B."/>
            <person name="Grigoriev I.V."/>
            <person name="Martin F.M."/>
            <person name="Perotto S."/>
        </authorList>
    </citation>
    <scope>NUCLEOTIDE SEQUENCE [LARGE SCALE GENOMIC DNA]</scope>
    <source>
        <strain evidence="2 3">ATCC 22711</strain>
    </source>
</reference>
<proteinExistence type="predicted"/>
<feature type="compositionally biased region" description="Low complexity" evidence="1">
    <location>
        <begin position="283"/>
        <end position="293"/>
    </location>
</feature>
<dbReference type="GeneID" id="36575526"/>
<dbReference type="InParanoid" id="A0A2T3B5Z0"/>
<protein>
    <submittedName>
        <fullName evidence="2">Uncharacterized protein</fullName>
    </submittedName>
</protein>
<dbReference type="EMBL" id="KZ679009">
    <property type="protein sequence ID" value="PSS22172.1"/>
    <property type="molecule type" value="Genomic_DNA"/>
</dbReference>
<dbReference type="AlphaFoldDB" id="A0A2T3B5Z0"/>
<sequence length="468" mass="51406">MSSYQKINPTTSRPGIKLNLRDLAAVRQIQAKNRIGRSPEVKLYLKDLAAVRQIQAKTRTPRDPAIKLNLRDLAVLRKNQAKDLDTTMGEAGVITPAPSSLSDDKALMDIDITPTHSSPSDDKDLMDIDIKTHSSLSDDKDLMDIDVTPTHSSLSDDKAVMDIDPPQEKLPNGSGNSNLETATPGPMVDHDDFSIGEPALPLSEADITYNEDSVQRAVLLWVKANSLQGTVSTNVATSETQSLALSEPLTRTNLNFGAAVNKTAYTKLATHEAQSLPFPEESTTTTTTTTTTTNFNFGVTFDRTTEGSNSPTTGMTSSLASTPSPPGTYISPYGPGKPFPTKITKPAKPRKPKPAKEPSALDMQKYQEYLQKANRLMMPDEKPYYEWQQKPDRMDVVHVPGHHLELDKFGRIVSEQLYEQDFGVGMHELSVACRNHIMGGVDVAFKHLGIKLEGTETSHLKLMCKRGY</sequence>
<accession>A0A2T3B5Z0</accession>
<name>A0A2T3B5Z0_AMORE</name>
<keyword evidence="3" id="KW-1185">Reference proteome</keyword>
<evidence type="ECO:0000256" key="1">
    <source>
        <dbReference type="SAM" id="MobiDB-lite"/>
    </source>
</evidence>
<evidence type="ECO:0000313" key="3">
    <source>
        <dbReference type="Proteomes" id="UP000241818"/>
    </source>
</evidence>
<evidence type="ECO:0000313" key="2">
    <source>
        <dbReference type="EMBL" id="PSS22172.1"/>
    </source>
</evidence>
<dbReference type="Proteomes" id="UP000241818">
    <property type="component" value="Unassembled WGS sequence"/>
</dbReference>